<dbReference type="InterPro" id="IPR007271">
    <property type="entry name" value="Nuc_sug_transpt"/>
</dbReference>
<dbReference type="InterPro" id="IPR037185">
    <property type="entry name" value="EmrE-like"/>
</dbReference>
<evidence type="ECO:0000313" key="10">
    <source>
        <dbReference type="EMBL" id="CAF3774338.1"/>
    </source>
</evidence>
<comment type="similarity">
    <text evidence="2">Belongs to the nucleotide-sugar transporter family. SLC35A subfamily.</text>
</comment>
<sequence length="367" mass="42180">MQIDGSVNLGLSMSESSDNIDHEKSSPSMTDDSISFKQNSEDILRSIGFRAMICFQILAYGSYSVLVHLCEKDDVIQFSSTTMNFILEFIKLTFSFCALFYFTSVTIHIYPSKKQIISWFRQSLPYSIPGILYFINNNLAVHMQVHMDPASYQILSNFKILTTAILYRLIIKHKLTRQQWFALSLLFFGGLTYSLGTLKNSSFVSKKITTGSIIMPEMYIRPFGLPMIAIYCILSGFAGVYNEWILKKHYSESLHLQNVFLYSYGTILNLFPAIFSCMIKSQTLHFFNLFHGFSFYTWLIVITQALNGLFMSVVIKHSSNIIRLFVISFSLIVTSLLSLFIFHISFNIYFFISFITMTCALSLYYSN</sequence>
<dbReference type="GO" id="GO:0000139">
    <property type="term" value="C:Golgi membrane"/>
    <property type="evidence" value="ECO:0007669"/>
    <property type="project" value="InterPro"/>
</dbReference>
<comment type="caution">
    <text evidence="9">The sequence shown here is derived from an EMBL/GenBank/DDBJ whole genome shotgun (WGS) entry which is preliminary data.</text>
</comment>
<feature type="transmembrane region" description="Helical" evidence="8">
    <location>
        <begin position="348"/>
        <end position="366"/>
    </location>
</feature>
<dbReference type="NCBIfam" id="TIGR00803">
    <property type="entry name" value="nst"/>
    <property type="match status" value="1"/>
</dbReference>
<feature type="transmembrane region" description="Helical" evidence="8">
    <location>
        <begin position="152"/>
        <end position="171"/>
    </location>
</feature>
<dbReference type="GO" id="GO:0015165">
    <property type="term" value="F:pyrimidine nucleotide-sugar transmembrane transporter activity"/>
    <property type="evidence" value="ECO:0007669"/>
    <property type="project" value="InterPro"/>
</dbReference>
<organism evidence="9 11">
    <name type="scientific">Rotaria sordida</name>
    <dbReference type="NCBI Taxonomy" id="392033"/>
    <lineage>
        <taxon>Eukaryota</taxon>
        <taxon>Metazoa</taxon>
        <taxon>Spiralia</taxon>
        <taxon>Gnathifera</taxon>
        <taxon>Rotifera</taxon>
        <taxon>Eurotatoria</taxon>
        <taxon>Bdelloidea</taxon>
        <taxon>Philodinida</taxon>
        <taxon>Philodinidae</taxon>
        <taxon>Rotaria</taxon>
    </lineage>
</organism>
<keyword evidence="4 8" id="KW-0812">Transmembrane</keyword>
<evidence type="ECO:0000256" key="7">
    <source>
        <dbReference type="SAM" id="MobiDB-lite"/>
    </source>
</evidence>
<evidence type="ECO:0000256" key="5">
    <source>
        <dbReference type="ARBA" id="ARBA00022989"/>
    </source>
</evidence>
<feature type="transmembrane region" description="Helical" evidence="8">
    <location>
        <begin position="321"/>
        <end position="342"/>
    </location>
</feature>
<evidence type="ECO:0000256" key="6">
    <source>
        <dbReference type="ARBA" id="ARBA00023136"/>
    </source>
</evidence>
<dbReference type="PANTHER" id="PTHR10231">
    <property type="entry name" value="NUCLEOTIDE-SUGAR TRANSMEMBRANE TRANSPORTER"/>
    <property type="match status" value="1"/>
</dbReference>
<feature type="transmembrane region" description="Helical" evidence="8">
    <location>
        <begin position="293"/>
        <end position="314"/>
    </location>
</feature>
<dbReference type="EMBL" id="CAJNOT010001049">
    <property type="protein sequence ID" value="CAF1135312.1"/>
    <property type="molecule type" value="Genomic_DNA"/>
</dbReference>
<dbReference type="Pfam" id="PF04142">
    <property type="entry name" value="Nuc_sug_transp"/>
    <property type="match status" value="1"/>
</dbReference>
<evidence type="ECO:0000256" key="3">
    <source>
        <dbReference type="ARBA" id="ARBA00022597"/>
    </source>
</evidence>
<dbReference type="PIRSF" id="PIRSF005799">
    <property type="entry name" value="UDP-gal_transpt"/>
    <property type="match status" value="1"/>
</dbReference>
<evidence type="ECO:0000256" key="1">
    <source>
        <dbReference type="ARBA" id="ARBA00004141"/>
    </source>
</evidence>
<feature type="transmembrane region" description="Helical" evidence="8">
    <location>
        <begin position="180"/>
        <end position="198"/>
    </location>
</feature>
<evidence type="ECO:0008006" key="12">
    <source>
        <dbReference type="Google" id="ProtNLM"/>
    </source>
</evidence>
<dbReference type="Proteomes" id="UP000663864">
    <property type="component" value="Unassembled WGS sequence"/>
</dbReference>
<reference evidence="9" key="1">
    <citation type="submission" date="2021-02" db="EMBL/GenBank/DDBJ databases">
        <authorList>
            <person name="Nowell W R."/>
        </authorList>
    </citation>
    <scope>NUCLEOTIDE SEQUENCE</scope>
</reference>
<evidence type="ECO:0000256" key="2">
    <source>
        <dbReference type="ARBA" id="ARBA00009976"/>
    </source>
</evidence>
<evidence type="ECO:0000313" key="11">
    <source>
        <dbReference type="Proteomes" id="UP000663864"/>
    </source>
</evidence>
<dbReference type="AlphaFoldDB" id="A0A814RP87"/>
<name>A0A814RP87_9BILA</name>
<feature type="transmembrane region" description="Helical" evidence="8">
    <location>
        <begin position="47"/>
        <end position="69"/>
    </location>
</feature>
<comment type="subcellular location">
    <subcellularLocation>
        <location evidence="1">Membrane</location>
        <topology evidence="1">Multi-pass membrane protein</topology>
    </subcellularLocation>
</comment>
<evidence type="ECO:0000313" key="9">
    <source>
        <dbReference type="EMBL" id="CAF1135312.1"/>
    </source>
</evidence>
<evidence type="ECO:0000256" key="4">
    <source>
        <dbReference type="ARBA" id="ARBA00022692"/>
    </source>
</evidence>
<feature type="region of interest" description="Disordered" evidence="7">
    <location>
        <begin position="1"/>
        <end position="33"/>
    </location>
</feature>
<keyword evidence="3" id="KW-0813">Transport</keyword>
<gene>
    <name evidence="10" type="ORF">JBS370_LOCUS13867</name>
    <name evidence="9" type="ORF">ZHD862_LOCUS19354</name>
</gene>
<dbReference type="EMBL" id="CAJOBD010001216">
    <property type="protein sequence ID" value="CAF3774338.1"/>
    <property type="molecule type" value="Genomic_DNA"/>
</dbReference>
<feature type="transmembrane region" description="Helical" evidence="8">
    <location>
        <begin position="261"/>
        <end position="281"/>
    </location>
</feature>
<keyword evidence="6 8" id="KW-0472">Membrane</keyword>
<protein>
    <recommendedName>
        <fullName evidence="12">UDP-sugar transporter protein SLC35A4</fullName>
    </recommendedName>
</protein>
<evidence type="ECO:0000256" key="8">
    <source>
        <dbReference type="SAM" id="Phobius"/>
    </source>
</evidence>
<accession>A0A814RP87</accession>
<feature type="transmembrane region" description="Helical" evidence="8">
    <location>
        <begin position="123"/>
        <end position="140"/>
    </location>
</feature>
<feature type="transmembrane region" description="Helical" evidence="8">
    <location>
        <begin position="218"/>
        <end position="241"/>
    </location>
</feature>
<dbReference type="Proteomes" id="UP000663836">
    <property type="component" value="Unassembled WGS sequence"/>
</dbReference>
<keyword evidence="5 8" id="KW-1133">Transmembrane helix</keyword>
<feature type="transmembrane region" description="Helical" evidence="8">
    <location>
        <begin position="89"/>
        <end position="111"/>
    </location>
</feature>
<proteinExistence type="inferred from homology"/>
<keyword evidence="3" id="KW-0762">Sugar transport</keyword>
<dbReference type="SUPFAM" id="SSF103481">
    <property type="entry name" value="Multidrug resistance efflux transporter EmrE"/>
    <property type="match status" value="1"/>
</dbReference>